<organism evidence="2 3">
    <name type="scientific">Apiotrichum porosum</name>
    <dbReference type="NCBI Taxonomy" id="105984"/>
    <lineage>
        <taxon>Eukaryota</taxon>
        <taxon>Fungi</taxon>
        <taxon>Dikarya</taxon>
        <taxon>Basidiomycota</taxon>
        <taxon>Agaricomycotina</taxon>
        <taxon>Tremellomycetes</taxon>
        <taxon>Trichosporonales</taxon>
        <taxon>Trichosporonaceae</taxon>
        <taxon>Apiotrichum</taxon>
    </lineage>
</organism>
<feature type="region of interest" description="Disordered" evidence="1">
    <location>
        <begin position="40"/>
        <end position="77"/>
    </location>
</feature>
<feature type="compositionally biased region" description="Polar residues" evidence="1">
    <location>
        <begin position="221"/>
        <end position="241"/>
    </location>
</feature>
<dbReference type="AlphaFoldDB" id="A0A427XZJ7"/>
<evidence type="ECO:0000313" key="2">
    <source>
        <dbReference type="EMBL" id="RSH84232.1"/>
    </source>
</evidence>
<comment type="caution">
    <text evidence="2">The sequence shown here is derived from an EMBL/GenBank/DDBJ whole genome shotgun (WGS) entry which is preliminary data.</text>
</comment>
<keyword evidence="3" id="KW-1185">Reference proteome</keyword>
<feature type="region of interest" description="Disordered" evidence="1">
    <location>
        <begin position="218"/>
        <end position="241"/>
    </location>
</feature>
<protein>
    <submittedName>
        <fullName evidence="2">Uncharacterized protein</fullName>
    </submittedName>
</protein>
<dbReference type="RefSeq" id="XP_028477680.1">
    <property type="nucleotide sequence ID" value="XM_028621228.1"/>
</dbReference>
<dbReference type="OrthoDB" id="2596481at2759"/>
<dbReference type="STRING" id="105984.A0A427XZJ7"/>
<feature type="compositionally biased region" description="Polar residues" evidence="1">
    <location>
        <begin position="120"/>
        <end position="143"/>
    </location>
</feature>
<feature type="compositionally biased region" description="Polar residues" evidence="1">
    <location>
        <begin position="67"/>
        <end position="76"/>
    </location>
</feature>
<proteinExistence type="predicted"/>
<feature type="region of interest" description="Disordered" evidence="1">
    <location>
        <begin position="103"/>
        <end position="167"/>
    </location>
</feature>
<dbReference type="GeneID" id="39590285"/>
<feature type="compositionally biased region" description="Low complexity" evidence="1">
    <location>
        <begin position="103"/>
        <end position="119"/>
    </location>
</feature>
<dbReference type="Proteomes" id="UP000279236">
    <property type="component" value="Unassembled WGS sequence"/>
</dbReference>
<name>A0A427XZJ7_9TREE</name>
<accession>A0A427XZJ7</accession>
<dbReference type="EMBL" id="RSCE01000003">
    <property type="protein sequence ID" value="RSH84232.1"/>
    <property type="molecule type" value="Genomic_DNA"/>
</dbReference>
<gene>
    <name evidence="2" type="ORF">EHS24_005742</name>
</gene>
<sequence length="334" mass="35620">MRTFSDSSPELVSARTSLDSSDLSDFSLISRLDALSLGGTAGLAAPHSHSRSQRRRTADSAADSVSPYDSTDSGSSYEIIVIPGPESRGFASSSTSVVAVASSTSARSRTLSSDSESGSCLTPSEFSSSLRSGGTERPSTLSHPSGARLSSVPHHRSAETPHTRSVLSASEAQLSIDSFLAEPQEFMSEAANKLRLWQALCIELGLVELEGAPLPDLPLGVSTSSQDTSRSATPTQDTALPSLPQSLTQARRLLKERAHVNIVEYLKARADPDRHAKHDGEAAGKYADLVHPSASAMMREARRQHKFLPVGKAKTEWLEPLLKDFGNRRARAAA</sequence>
<evidence type="ECO:0000313" key="3">
    <source>
        <dbReference type="Proteomes" id="UP000279236"/>
    </source>
</evidence>
<evidence type="ECO:0000256" key="1">
    <source>
        <dbReference type="SAM" id="MobiDB-lite"/>
    </source>
</evidence>
<reference evidence="2 3" key="1">
    <citation type="submission" date="2018-11" db="EMBL/GenBank/DDBJ databases">
        <title>Genome sequence of Apiotrichum porosum DSM 27194.</title>
        <authorList>
            <person name="Aliyu H."/>
            <person name="Gorte O."/>
            <person name="Ochsenreither K."/>
        </authorList>
    </citation>
    <scope>NUCLEOTIDE SEQUENCE [LARGE SCALE GENOMIC DNA]</scope>
    <source>
        <strain evidence="2 3">DSM 27194</strain>
    </source>
</reference>